<comment type="similarity">
    <text evidence="2">In the C-terminal section; belongs to the transpeptidase family.</text>
</comment>
<keyword evidence="9" id="KW-0378">Hydrolase</keyword>
<dbReference type="InterPro" id="IPR001264">
    <property type="entry name" value="Glyco_trans_51"/>
</dbReference>
<feature type="transmembrane region" description="Helical" evidence="17">
    <location>
        <begin position="111"/>
        <end position="130"/>
    </location>
</feature>
<dbReference type="GO" id="GO:0005886">
    <property type="term" value="C:plasma membrane"/>
    <property type="evidence" value="ECO:0007669"/>
    <property type="project" value="UniProtKB-SubCell"/>
</dbReference>
<dbReference type="Pfam" id="PF00905">
    <property type="entry name" value="Transpeptidase"/>
    <property type="match status" value="1"/>
</dbReference>
<comment type="subcellular location">
    <subcellularLocation>
        <location evidence="1">Cell membrane</location>
    </subcellularLocation>
</comment>
<evidence type="ECO:0000256" key="11">
    <source>
        <dbReference type="ARBA" id="ARBA00022984"/>
    </source>
</evidence>
<evidence type="ECO:0000256" key="15">
    <source>
        <dbReference type="ARBA" id="ARBA00034000"/>
    </source>
</evidence>
<evidence type="ECO:0000256" key="8">
    <source>
        <dbReference type="ARBA" id="ARBA00022679"/>
    </source>
</evidence>
<dbReference type="Gene3D" id="1.10.3810.10">
    <property type="entry name" value="Biosynthetic peptidoglycan transglycosylase-like"/>
    <property type="match status" value="1"/>
</dbReference>
<comment type="caution">
    <text evidence="20">The sequence shown here is derived from an EMBL/GenBank/DDBJ whole genome shotgun (WGS) entry which is preliminary data.</text>
</comment>
<dbReference type="InterPro" id="IPR036950">
    <property type="entry name" value="PBP_transglycosylase"/>
</dbReference>
<dbReference type="InterPro" id="IPR012338">
    <property type="entry name" value="Beta-lactam/transpept-like"/>
</dbReference>
<evidence type="ECO:0000256" key="6">
    <source>
        <dbReference type="ARBA" id="ARBA00022670"/>
    </source>
</evidence>
<keyword evidence="8" id="KW-0808">Transferase</keyword>
<evidence type="ECO:0000256" key="9">
    <source>
        <dbReference type="ARBA" id="ARBA00022801"/>
    </source>
</evidence>
<keyword evidence="13" id="KW-0511">Multifunctional enzyme</keyword>
<evidence type="ECO:0000256" key="1">
    <source>
        <dbReference type="ARBA" id="ARBA00004236"/>
    </source>
</evidence>
<keyword evidence="5" id="KW-0121">Carboxypeptidase</keyword>
<proteinExistence type="inferred from homology"/>
<keyword evidence="12 17" id="KW-0472">Membrane</keyword>
<evidence type="ECO:0000256" key="3">
    <source>
        <dbReference type="ARBA" id="ARBA00007739"/>
    </source>
</evidence>
<dbReference type="Proteomes" id="UP000034603">
    <property type="component" value="Unassembled WGS sequence"/>
</dbReference>
<name>A0A0G0HM62_9BACT</name>
<dbReference type="GO" id="GO:0071555">
    <property type="term" value="P:cell wall organization"/>
    <property type="evidence" value="ECO:0007669"/>
    <property type="project" value="UniProtKB-KW"/>
</dbReference>
<dbReference type="GO" id="GO:0008360">
    <property type="term" value="P:regulation of cell shape"/>
    <property type="evidence" value="ECO:0007669"/>
    <property type="project" value="UniProtKB-KW"/>
</dbReference>
<evidence type="ECO:0000313" key="21">
    <source>
        <dbReference type="Proteomes" id="UP000034603"/>
    </source>
</evidence>
<dbReference type="Pfam" id="PF00912">
    <property type="entry name" value="Transgly"/>
    <property type="match status" value="1"/>
</dbReference>
<accession>A0A0G0HM62</accession>
<evidence type="ECO:0000256" key="7">
    <source>
        <dbReference type="ARBA" id="ARBA00022676"/>
    </source>
</evidence>
<evidence type="ECO:0000256" key="10">
    <source>
        <dbReference type="ARBA" id="ARBA00022960"/>
    </source>
</evidence>
<keyword evidence="11" id="KW-0573">Peptidoglycan synthesis</keyword>
<dbReference type="GO" id="GO:0006508">
    <property type="term" value="P:proteolysis"/>
    <property type="evidence" value="ECO:0007669"/>
    <property type="project" value="UniProtKB-KW"/>
</dbReference>
<gene>
    <name evidence="20" type="ORF">US62_C0051G0003</name>
</gene>
<evidence type="ECO:0000256" key="17">
    <source>
        <dbReference type="SAM" id="Phobius"/>
    </source>
</evidence>
<dbReference type="PANTHER" id="PTHR32282">
    <property type="entry name" value="BINDING PROTEIN TRANSPEPTIDASE, PUTATIVE-RELATED"/>
    <property type="match status" value="1"/>
</dbReference>
<keyword evidence="17" id="KW-0812">Transmembrane</keyword>
<organism evidence="20 21">
    <name type="scientific">Candidatus Woesebacteria bacterium GW2011_GWA1_37_8</name>
    <dbReference type="NCBI Taxonomy" id="1618546"/>
    <lineage>
        <taxon>Bacteria</taxon>
        <taxon>Candidatus Woeseibacteriota</taxon>
    </lineage>
</organism>
<dbReference type="PANTHER" id="PTHR32282:SF11">
    <property type="entry name" value="PENICILLIN-BINDING PROTEIN 1B"/>
    <property type="match status" value="1"/>
</dbReference>
<keyword evidence="17" id="KW-1133">Transmembrane helix</keyword>
<dbReference type="GO" id="GO:0030288">
    <property type="term" value="C:outer membrane-bounded periplasmic space"/>
    <property type="evidence" value="ECO:0007669"/>
    <property type="project" value="TreeGrafter"/>
</dbReference>
<dbReference type="PATRIC" id="fig|1618546.3.peg.977"/>
<keyword evidence="7" id="KW-0328">Glycosyltransferase</keyword>
<evidence type="ECO:0000313" key="20">
    <source>
        <dbReference type="EMBL" id="KKQ43322.1"/>
    </source>
</evidence>
<dbReference type="InterPro" id="IPR023346">
    <property type="entry name" value="Lysozyme-like_dom_sf"/>
</dbReference>
<dbReference type="AlphaFoldDB" id="A0A0G0HM62"/>
<comment type="catalytic activity">
    <reaction evidence="16">
        <text>[GlcNAc-(1-&gt;4)-Mur2Ac(oyl-L-Ala-gamma-D-Glu-L-Lys-D-Ala-D-Ala)](n)-di-trans,octa-cis-undecaprenyl diphosphate + beta-D-GlcNAc-(1-&gt;4)-Mur2Ac(oyl-L-Ala-gamma-D-Glu-L-Lys-D-Ala-D-Ala)-di-trans,octa-cis-undecaprenyl diphosphate = [GlcNAc-(1-&gt;4)-Mur2Ac(oyl-L-Ala-gamma-D-Glu-L-Lys-D-Ala-D-Ala)](n+1)-di-trans,octa-cis-undecaprenyl diphosphate + di-trans,octa-cis-undecaprenyl diphosphate + H(+)</text>
        <dbReference type="Rhea" id="RHEA:23708"/>
        <dbReference type="Rhea" id="RHEA-COMP:9602"/>
        <dbReference type="Rhea" id="RHEA-COMP:9603"/>
        <dbReference type="ChEBI" id="CHEBI:15378"/>
        <dbReference type="ChEBI" id="CHEBI:58405"/>
        <dbReference type="ChEBI" id="CHEBI:60033"/>
        <dbReference type="ChEBI" id="CHEBI:78435"/>
        <dbReference type="EC" id="2.4.99.28"/>
    </reaction>
</comment>
<dbReference type="SUPFAM" id="SSF56601">
    <property type="entry name" value="beta-lactamase/transpeptidase-like"/>
    <property type="match status" value="1"/>
</dbReference>
<dbReference type="GO" id="GO:0008658">
    <property type="term" value="F:penicillin binding"/>
    <property type="evidence" value="ECO:0007669"/>
    <property type="project" value="InterPro"/>
</dbReference>
<feature type="transmembrane region" description="Helical" evidence="17">
    <location>
        <begin position="247"/>
        <end position="267"/>
    </location>
</feature>
<sequence length="943" mass="105540">MVKTNQNENHAQQINSRNLKLPLRLISYVGKPFYLAALGLIFFVYITGYFFKTIGKNIFSYITSILLTLILALPKLLIQKHKTYVRSKTLPRETGLLKKIKKTKLLLLRSFYNLTIFFVSITFKLILVLVNKSKKKITSWKVQSLEILSASNKYILTKIISNKAKYTTYLPHLKSQLLIPIKKIAGKVRAIKPSEFLVSKRKKLSIQINFYVLFLRKLYQKTHRFSKEKVTIKHIIKPKSSCLRLKIIGLVIVLMFTLSLSVSFAFWKYVLKDLPSVSDLATRSQPVSTKIYDRNGILLYTIYKDYNRTPIPLSEIPVQVRLSTLAIEDAEFYSHPGFSLRGIARALYKNWKKGQITGGSTITQQLVKNTLLTPEKTLTRKLKEIILAIKVEKTFTKDQIFQMYLNEVGYGSTAYGIQEGARLYFGKNVENLTLGEAALLAGIPKSPTQYSPFGAYPENAKIRQKEVLHLMEVNKYITQEQKIEAEKEDLAYAENKTDIKAPHFVMHVRDLLEKKYGAEVVAQGGLEVRTTLDYNIQRLAENAVSTEVEKLTKLNVTNGAAVVLNPQSGEIIAMVGSRNYFDQAKDGNVNVTTSLRQPGSSIKIINYAYALSNGYTPASILDDSPVTFVIPNQEPYTPKNYEGGYRGKLTLRSAFAESRNIPAVKVLNSYGVKNMIELGQKMGITTWNNPQNYGLSLTLGGGDVKLLDLAYVYATVANYGNFPEPVSILKITANGELLEEAGCSEKNIPFTDIANATGSALAINVNDNCKTREVLKPEVAYLITDILRDNPARAPSFGTNSQLVIPKHPEVAVKTGTSNNLRDNLTIGYTQKYVVAVWVGNNDNSPMSRIASGVTGASTIFNNIMSGLLANEESLAWNVPAGLVQLPICQYTGSLACQGCPVKMEWFLESNKPAYACNSEQIQKILTENKKPQILDHAWRSDE</sequence>
<evidence type="ECO:0000256" key="13">
    <source>
        <dbReference type="ARBA" id="ARBA00023268"/>
    </source>
</evidence>
<feature type="domain" description="Penicillin-binding protein transpeptidase" evidence="18">
    <location>
        <begin position="559"/>
        <end position="865"/>
    </location>
</feature>
<evidence type="ECO:0000256" key="14">
    <source>
        <dbReference type="ARBA" id="ARBA00023316"/>
    </source>
</evidence>
<evidence type="ECO:0000256" key="16">
    <source>
        <dbReference type="ARBA" id="ARBA00049902"/>
    </source>
</evidence>
<feature type="transmembrane region" description="Helical" evidence="17">
    <location>
        <begin position="58"/>
        <end position="78"/>
    </location>
</feature>
<protein>
    <submittedName>
        <fullName evidence="20">Uncharacterized protein</fullName>
    </submittedName>
</protein>
<comment type="catalytic activity">
    <reaction evidence="15">
        <text>Preferential cleavage: (Ac)2-L-Lys-D-Ala-|-D-Ala. Also transpeptidation of peptidyl-alanyl moieties that are N-acyl substituents of D-alanine.</text>
        <dbReference type="EC" id="3.4.16.4"/>
    </reaction>
</comment>
<reference evidence="20 21" key="1">
    <citation type="journal article" date="2015" name="Nature">
        <title>rRNA introns, odd ribosomes, and small enigmatic genomes across a large radiation of phyla.</title>
        <authorList>
            <person name="Brown C.T."/>
            <person name="Hug L.A."/>
            <person name="Thomas B.C."/>
            <person name="Sharon I."/>
            <person name="Castelle C.J."/>
            <person name="Singh A."/>
            <person name="Wilkins M.J."/>
            <person name="Williams K.H."/>
            <person name="Banfield J.F."/>
        </authorList>
    </citation>
    <scope>NUCLEOTIDE SEQUENCE [LARGE SCALE GENOMIC DNA]</scope>
</reference>
<dbReference type="SUPFAM" id="SSF53955">
    <property type="entry name" value="Lysozyme-like"/>
    <property type="match status" value="1"/>
</dbReference>
<dbReference type="FunFam" id="1.10.3810.10:FF:000001">
    <property type="entry name" value="Penicillin-binding protein 1A"/>
    <property type="match status" value="1"/>
</dbReference>
<keyword evidence="10" id="KW-0133">Cell shape</keyword>
<dbReference type="Gene3D" id="3.40.710.10">
    <property type="entry name" value="DD-peptidase/beta-lactamase superfamily"/>
    <property type="match status" value="1"/>
</dbReference>
<dbReference type="GO" id="GO:0009002">
    <property type="term" value="F:serine-type D-Ala-D-Ala carboxypeptidase activity"/>
    <property type="evidence" value="ECO:0007669"/>
    <property type="project" value="UniProtKB-EC"/>
</dbReference>
<dbReference type="EMBL" id="LBTR01000051">
    <property type="protein sequence ID" value="KKQ43322.1"/>
    <property type="molecule type" value="Genomic_DNA"/>
</dbReference>
<comment type="similarity">
    <text evidence="3">In the N-terminal section; belongs to the glycosyltransferase 51 family.</text>
</comment>
<evidence type="ECO:0000256" key="12">
    <source>
        <dbReference type="ARBA" id="ARBA00023136"/>
    </source>
</evidence>
<evidence type="ECO:0000256" key="5">
    <source>
        <dbReference type="ARBA" id="ARBA00022645"/>
    </source>
</evidence>
<feature type="transmembrane region" description="Helical" evidence="17">
    <location>
        <begin position="33"/>
        <end position="51"/>
    </location>
</feature>
<evidence type="ECO:0000256" key="2">
    <source>
        <dbReference type="ARBA" id="ARBA00007090"/>
    </source>
</evidence>
<evidence type="ECO:0000256" key="4">
    <source>
        <dbReference type="ARBA" id="ARBA00022475"/>
    </source>
</evidence>
<keyword evidence="14" id="KW-0961">Cell wall biogenesis/degradation</keyword>
<feature type="domain" description="Glycosyl transferase family 51" evidence="19">
    <location>
        <begin position="299"/>
        <end position="471"/>
    </location>
</feature>
<dbReference type="NCBIfam" id="TIGR02074">
    <property type="entry name" value="PBP_1a_fam"/>
    <property type="match status" value="1"/>
</dbReference>
<dbReference type="InterPro" id="IPR001460">
    <property type="entry name" value="PCN-bd_Tpept"/>
</dbReference>
<dbReference type="GO" id="GO:0008955">
    <property type="term" value="F:peptidoglycan glycosyltransferase activity"/>
    <property type="evidence" value="ECO:0007669"/>
    <property type="project" value="UniProtKB-EC"/>
</dbReference>
<evidence type="ECO:0000259" key="18">
    <source>
        <dbReference type="Pfam" id="PF00905"/>
    </source>
</evidence>
<dbReference type="GO" id="GO:0009252">
    <property type="term" value="P:peptidoglycan biosynthetic process"/>
    <property type="evidence" value="ECO:0007669"/>
    <property type="project" value="UniProtKB-KW"/>
</dbReference>
<keyword evidence="6" id="KW-0645">Protease</keyword>
<keyword evidence="4" id="KW-1003">Cell membrane</keyword>
<dbReference type="InterPro" id="IPR050396">
    <property type="entry name" value="Glycosyltr_51/Transpeptidase"/>
</dbReference>
<evidence type="ECO:0000259" key="19">
    <source>
        <dbReference type="Pfam" id="PF00912"/>
    </source>
</evidence>